<dbReference type="PANTHER" id="PTHR21366">
    <property type="entry name" value="GLYOXALASE FAMILY PROTEIN"/>
    <property type="match status" value="1"/>
</dbReference>
<feature type="domain" description="VOC" evidence="1">
    <location>
        <begin position="10"/>
        <end position="125"/>
    </location>
</feature>
<dbReference type="RefSeq" id="WP_135839611.1">
    <property type="nucleotide sequence ID" value="NZ_SRRO01000001.1"/>
</dbReference>
<dbReference type="Proteomes" id="UP000297496">
    <property type="component" value="Unassembled WGS sequence"/>
</dbReference>
<dbReference type="InterPro" id="IPR050383">
    <property type="entry name" value="GlyoxalaseI/FosfomycinResist"/>
</dbReference>
<keyword evidence="3" id="KW-1185">Reference proteome</keyword>
<dbReference type="Gene3D" id="3.10.180.10">
    <property type="entry name" value="2,3-Dihydroxybiphenyl 1,2-Dioxygenase, domain 1"/>
    <property type="match status" value="2"/>
</dbReference>
<feature type="domain" description="VOC" evidence="1">
    <location>
        <begin position="143"/>
        <end position="256"/>
    </location>
</feature>
<name>A0A4Z1CGP7_9ACTN</name>
<dbReference type="AlphaFoldDB" id="A0A4Z1CGP7"/>
<dbReference type="CDD" id="cd08362">
    <property type="entry name" value="BphC5-RrK37_N_like"/>
    <property type="match status" value="1"/>
</dbReference>
<evidence type="ECO:0000259" key="1">
    <source>
        <dbReference type="PROSITE" id="PS51819"/>
    </source>
</evidence>
<protein>
    <submittedName>
        <fullName evidence="2">Oxidoreductase</fullName>
    </submittedName>
</protein>
<dbReference type="InterPro" id="IPR037523">
    <property type="entry name" value="VOC_core"/>
</dbReference>
<accession>A0A4Z1CGP7</accession>
<dbReference type="Pfam" id="PF00903">
    <property type="entry name" value="Glyoxalase"/>
    <property type="match status" value="2"/>
</dbReference>
<dbReference type="PANTHER" id="PTHR21366:SF14">
    <property type="entry name" value="GLYOXALASE DOMAIN-CONTAINING PROTEIN 5"/>
    <property type="match status" value="1"/>
</dbReference>
<evidence type="ECO:0000313" key="3">
    <source>
        <dbReference type="Proteomes" id="UP000297496"/>
    </source>
</evidence>
<organism evidence="2 3">
    <name type="scientific">Nocardioides eburneiflavus</name>
    <dbReference type="NCBI Taxonomy" id="2518372"/>
    <lineage>
        <taxon>Bacteria</taxon>
        <taxon>Bacillati</taxon>
        <taxon>Actinomycetota</taxon>
        <taxon>Actinomycetes</taxon>
        <taxon>Propionibacteriales</taxon>
        <taxon>Nocardioidaceae</taxon>
        <taxon>Nocardioides</taxon>
    </lineage>
</organism>
<reference evidence="2 3" key="1">
    <citation type="submission" date="2019-04" db="EMBL/GenBank/DDBJ databases">
        <title>Three New Species of Nocardioides, Nocardioides euryhalodurans sp. nov., Nocardioides seonyuensis sp. nov. and Nocardioides eburneoflavus sp. nov. Isolated from Soil.</title>
        <authorList>
            <person name="Roh S.G."/>
            <person name="Lee C."/>
            <person name="Kim M.-K."/>
            <person name="Kim S.B."/>
        </authorList>
    </citation>
    <scope>NUCLEOTIDE SEQUENCE [LARGE SCALE GENOMIC DNA]</scope>
    <source>
        <strain evidence="2 3">MMS17-SY213</strain>
    </source>
</reference>
<gene>
    <name evidence="2" type="ORF">EXE59_14920</name>
</gene>
<dbReference type="InterPro" id="IPR004360">
    <property type="entry name" value="Glyas_Fos-R_dOase_dom"/>
</dbReference>
<dbReference type="EMBL" id="SRRO01000001">
    <property type="protein sequence ID" value="TGN65108.1"/>
    <property type="molecule type" value="Genomic_DNA"/>
</dbReference>
<dbReference type="SUPFAM" id="SSF54593">
    <property type="entry name" value="Glyoxalase/Bleomycin resistance protein/Dihydroxybiphenyl dioxygenase"/>
    <property type="match status" value="1"/>
</dbReference>
<dbReference type="InterPro" id="IPR029068">
    <property type="entry name" value="Glyas_Bleomycin-R_OHBP_Dase"/>
</dbReference>
<dbReference type="PROSITE" id="PS51819">
    <property type="entry name" value="VOC"/>
    <property type="match status" value="2"/>
</dbReference>
<comment type="caution">
    <text evidence="2">The sequence shown here is derived from an EMBL/GenBank/DDBJ whole genome shotgun (WGS) entry which is preliminary data.</text>
</comment>
<dbReference type="OrthoDB" id="3827654at2"/>
<proteinExistence type="predicted"/>
<evidence type="ECO:0000313" key="2">
    <source>
        <dbReference type="EMBL" id="TGN65108.1"/>
    </source>
</evidence>
<sequence>MSLAFRPITHLRHVGIAVPSYRQAVDFYQNVWGLTPVAQDSGVTFFGTPADPEHYILRVREDRQKRLDLIAFAADSPTDVDLLAERLIDRQIKIDRDPDKLSTPGGGYGLRFFDPDGRLIEVSADVELRPYRQLEAKESIPQKLSHVVINTTNVHATKAFYEDVLGFRLSDWLGDFMCFMRSGPQHHILAISQAPSHSLNHISFEMRGIDEYMRGTGRMIRHGHRPLWGPGRHGAGDNTFSYFLDPFDNIIEYTTELEIVDEDTWEPSVYDPASPDTQDQWGTGGAMTEVMLPIMLKTRDDVGLWTPSPM</sequence>